<dbReference type="SUPFAM" id="SSF51445">
    <property type="entry name" value="(Trans)glycosidases"/>
    <property type="match status" value="1"/>
</dbReference>
<dbReference type="Gene3D" id="3.20.20.80">
    <property type="entry name" value="Glycosidases"/>
    <property type="match status" value="1"/>
</dbReference>
<evidence type="ECO:0000256" key="1">
    <source>
        <dbReference type="ARBA" id="ARBA00022801"/>
    </source>
</evidence>
<sequence>MKYVHSKGMPIIIFIYIHMQIGKPNPVINLAVHRDPSVNVCTQLSPGTKSCQAKGIKVMLFIIGSAGSYMLASSEDARMPLGDAVLDSIDFVVEGGTSQHWDELVTYLSGYSRLGNRKVYLTAAPQCPFPDAWIRNALKTVLFGLGLVQFYNNPPCDGFIPAAEFTLKILPNLESPKKYGSIILWSMYHDDFSGCSASISGDV</sequence>
<keyword evidence="2" id="KW-0326">Glycosidase</keyword>
<accession>A0A059DJJ7</accession>
<dbReference type="AlphaFoldDB" id="A0A059DJJ7"/>
<evidence type="ECO:0000256" key="2">
    <source>
        <dbReference type="ARBA" id="ARBA00023295"/>
    </source>
</evidence>
<dbReference type="InterPro" id="IPR017853">
    <property type="entry name" value="GH"/>
</dbReference>
<name>A0A059DJJ7_EUCGR</name>
<dbReference type="PANTHER" id="PTHR45708">
    <property type="entry name" value="ENDOCHITINASE"/>
    <property type="match status" value="1"/>
</dbReference>
<proteinExistence type="predicted"/>
<evidence type="ECO:0000313" key="3">
    <source>
        <dbReference type="EMBL" id="KCW90575.1"/>
    </source>
</evidence>
<dbReference type="EMBL" id="KK198753">
    <property type="protein sequence ID" value="KCW90575.1"/>
    <property type="molecule type" value="Genomic_DNA"/>
</dbReference>
<keyword evidence="1" id="KW-0378">Hydrolase</keyword>
<evidence type="ECO:0008006" key="4">
    <source>
        <dbReference type="Google" id="ProtNLM"/>
    </source>
</evidence>
<organism evidence="3">
    <name type="scientific">Eucalyptus grandis</name>
    <name type="common">Flooded gum</name>
    <dbReference type="NCBI Taxonomy" id="71139"/>
    <lineage>
        <taxon>Eukaryota</taxon>
        <taxon>Viridiplantae</taxon>
        <taxon>Streptophyta</taxon>
        <taxon>Embryophyta</taxon>
        <taxon>Tracheophyta</taxon>
        <taxon>Spermatophyta</taxon>
        <taxon>Magnoliopsida</taxon>
        <taxon>eudicotyledons</taxon>
        <taxon>Gunneridae</taxon>
        <taxon>Pentapetalae</taxon>
        <taxon>rosids</taxon>
        <taxon>malvids</taxon>
        <taxon>Myrtales</taxon>
        <taxon>Myrtaceae</taxon>
        <taxon>Myrtoideae</taxon>
        <taxon>Eucalypteae</taxon>
        <taxon>Eucalyptus</taxon>
    </lineage>
</organism>
<reference evidence="3" key="1">
    <citation type="submission" date="2013-07" db="EMBL/GenBank/DDBJ databases">
        <title>The genome of Eucalyptus grandis.</title>
        <authorList>
            <person name="Schmutz J."/>
            <person name="Hayes R."/>
            <person name="Myburg A."/>
            <person name="Tuskan G."/>
            <person name="Grattapaglia D."/>
            <person name="Rokhsar D.S."/>
        </authorList>
    </citation>
    <scope>NUCLEOTIDE SEQUENCE</scope>
    <source>
        <tissue evidence="3">Leaf extractions</tissue>
    </source>
</reference>
<protein>
    <recommendedName>
        <fullName evidence="4">GH18 domain-containing protein</fullName>
    </recommendedName>
</protein>
<dbReference type="PANTHER" id="PTHR45708:SF49">
    <property type="entry name" value="ENDOCHITINASE"/>
    <property type="match status" value="1"/>
</dbReference>
<dbReference type="InterPro" id="IPR050542">
    <property type="entry name" value="Glycosyl_Hydrlase18_Chitinase"/>
</dbReference>
<dbReference type="InParanoid" id="A0A059DJJ7"/>
<dbReference type="Gramene" id="KCW90575">
    <property type="protein sequence ID" value="KCW90575"/>
    <property type="gene ID" value="EUGRSUZ_A02680"/>
</dbReference>
<dbReference type="GO" id="GO:0016798">
    <property type="term" value="F:hydrolase activity, acting on glycosyl bonds"/>
    <property type="evidence" value="ECO:0007669"/>
    <property type="project" value="UniProtKB-KW"/>
</dbReference>
<gene>
    <name evidence="3" type="ORF">EUGRSUZ_A02680</name>
</gene>